<name>A0A371D745_9APHY</name>
<evidence type="ECO:0000313" key="1">
    <source>
        <dbReference type="EMBL" id="RDX48322.1"/>
    </source>
</evidence>
<sequence>MAVSTSEGQKPTWALCKGALARCSRVFSIGSQGMIPTTPTLTARTRIVHAPSDFERAPSCLTKT</sequence>
<gene>
    <name evidence="1" type="ORF">OH76DRAFT_1404897</name>
</gene>
<dbReference type="EMBL" id="KZ857412">
    <property type="protein sequence ID" value="RDX48322.1"/>
    <property type="molecule type" value="Genomic_DNA"/>
</dbReference>
<dbReference type="Proteomes" id="UP000256964">
    <property type="component" value="Unassembled WGS sequence"/>
</dbReference>
<accession>A0A371D745</accession>
<reference evidence="1 2" key="1">
    <citation type="journal article" date="2018" name="Biotechnol. Biofuels">
        <title>Integrative visual omics of the white-rot fungus Polyporus brumalis exposes the biotechnological potential of its oxidative enzymes for delignifying raw plant biomass.</title>
        <authorList>
            <person name="Miyauchi S."/>
            <person name="Rancon A."/>
            <person name="Drula E."/>
            <person name="Hage H."/>
            <person name="Chaduli D."/>
            <person name="Favel A."/>
            <person name="Grisel S."/>
            <person name="Henrissat B."/>
            <person name="Herpoel-Gimbert I."/>
            <person name="Ruiz-Duenas F.J."/>
            <person name="Chevret D."/>
            <person name="Hainaut M."/>
            <person name="Lin J."/>
            <person name="Wang M."/>
            <person name="Pangilinan J."/>
            <person name="Lipzen A."/>
            <person name="Lesage-Meessen L."/>
            <person name="Navarro D."/>
            <person name="Riley R."/>
            <person name="Grigoriev I.V."/>
            <person name="Zhou S."/>
            <person name="Raouche S."/>
            <person name="Rosso M.N."/>
        </authorList>
    </citation>
    <scope>NUCLEOTIDE SEQUENCE [LARGE SCALE GENOMIC DNA]</scope>
    <source>
        <strain evidence="1 2">BRFM 1820</strain>
    </source>
</reference>
<evidence type="ECO:0000313" key="2">
    <source>
        <dbReference type="Proteomes" id="UP000256964"/>
    </source>
</evidence>
<keyword evidence="2" id="KW-1185">Reference proteome</keyword>
<feature type="non-terminal residue" evidence="1">
    <location>
        <position position="64"/>
    </location>
</feature>
<protein>
    <submittedName>
        <fullName evidence="1">Uncharacterized protein</fullName>
    </submittedName>
</protein>
<proteinExistence type="predicted"/>
<dbReference type="AlphaFoldDB" id="A0A371D745"/>
<organism evidence="1 2">
    <name type="scientific">Lentinus brumalis</name>
    <dbReference type="NCBI Taxonomy" id="2498619"/>
    <lineage>
        <taxon>Eukaryota</taxon>
        <taxon>Fungi</taxon>
        <taxon>Dikarya</taxon>
        <taxon>Basidiomycota</taxon>
        <taxon>Agaricomycotina</taxon>
        <taxon>Agaricomycetes</taxon>
        <taxon>Polyporales</taxon>
        <taxon>Polyporaceae</taxon>
        <taxon>Lentinus</taxon>
    </lineage>
</organism>